<evidence type="ECO:0000256" key="2">
    <source>
        <dbReference type="ARBA" id="ARBA00022748"/>
    </source>
</evidence>
<evidence type="ECO:0000313" key="6">
    <source>
        <dbReference type="Proteomes" id="UP000068164"/>
    </source>
</evidence>
<keyword evidence="4" id="KW-0472">Membrane</keyword>
<dbReference type="NCBIfam" id="TIGR03142">
    <property type="entry name" value="cytochro_ccmI"/>
    <property type="match status" value="1"/>
</dbReference>
<feature type="compositionally biased region" description="Basic and acidic residues" evidence="3">
    <location>
        <begin position="277"/>
        <end position="286"/>
    </location>
</feature>
<dbReference type="SUPFAM" id="SSF48452">
    <property type="entry name" value="TPR-like"/>
    <property type="match status" value="1"/>
</dbReference>
<dbReference type="GO" id="GO:0030313">
    <property type="term" value="C:cell envelope"/>
    <property type="evidence" value="ECO:0007669"/>
    <property type="project" value="UniProtKB-SubCell"/>
</dbReference>
<feature type="transmembrane region" description="Helical" evidence="4">
    <location>
        <begin position="89"/>
        <end position="110"/>
    </location>
</feature>
<accession>A0A125Q4V7</accession>
<dbReference type="AlphaFoldDB" id="A0A125Q4V7"/>
<feature type="region of interest" description="Disordered" evidence="3">
    <location>
        <begin position="267"/>
        <end position="297"/>
    </location>
</feature>
<keyword evidence="4" id="KW-0812">Transmembrane</keyword>
<reference evidence="5 6" key="1">
    <citation type="submission" date="2015-11" db="EMBL/GenBank/DDBJ databases">
        <title>Draft Genome Sequence of the Strain BR 10423 (Rhizobium sp.) isolated from nodules of Mimosa pudica.</title>
        <authorList>
            <person name="Barauna A.C."/>
            <person name="Zilli J.E."/>
            <person name="Simoes-Araujo J.L."/>
            <person name="Reis V.M."/>
            <person name="James E.K."/>
            <person name="Reis F.B.Jr."/>
            <person name="Rouws L.F."/>
            <person name="Passos S.R."/>
            <person name="Gois S.R."/>
        </authorList>
    </citation>
    <scope>NUCLEOTIDE SEQUENCE [LARGE SCALE GENOMIC DNA]</scope>
    <source>
        <strain evidence="5 6">BR10423</strain>
    </source>
</reference>
<sequence length="373" mass="40889">MTIWILFAVMTTATTAILLHPFSSGRARPIQARGADKLYRKQLLELENELASGDILPTEYELARAETARRLFKESEATERRLSVKRPGYWLRPVVVAFLPLLSVGLYVSLGSPDMPSRPLQARLANPGQDFAILVRKTEDHLSRSPDDGRGWDVIAPVYLRMGRAADSERAYRNALRLLGPQVSRLEGLAAALITQSGGAVAEDLHGVLLQILAIEPDNPRAKFYLALGQEQAGSQAEARRAFEAIARSSPADAPWLPLVNEHIAKNGGPVAATGRKGSDRPKGERGLSTTQNPDAAEPQYTIQAMVQSLDSRLRAEPNNFDGFMRLVRSYAVLNERTRAVDALQRGLAVFPATGEQGKQLVALARELGIERE</sequence>
<name>A0A125Q4V7_9HYPH</name>
<dbReference type="GO" id="GO:0005886">
    <property type="term" value="C:plasma membrane"/>
    <property type="evidence" value="ECO:0007669"/>
    <property type="project" value="TreeGrafter"/>
</dbReference>
<dbReference type="Gene3D" id="1.25.40.10">
    <property type="entry name" value="Tetratricopeptide repeat domain"/>
    <property type="match status" value="2"/>
</dbReference>
<dbReference type="PANTHER" id="PTHR47870:SF1">
    <property type="entry name" value="CYTOCHROME C-TYPE BIOGENESIS PROTEIN CCMH"/>
    <property type="match status" value="1"/>
</dbReference>
<dbReference type="PANTHER" id="PTHR47870">
    <property type="entry name" value="CYTOCHROME C-TYPE BIOGENESIS PROTEIN CCMH"/>
    <property type="match status" value="1"/>
</dbReference>
<proteinExistence type="predicted"/>
<dbReference type="GO" id="GO:0017004">
    <property type="term" value="P:cytochrome complex assembly"/>
    <property type="evidence" value="ECO:0007669"/>
    <property type="project" value="UniProtKB-KW"/>
</dbReference>
<dbReference type="InterPro" id="IPR011990">
    <property type="entry name" value="TPR-like_helical_dom_sf"/>
</dbReference>
<comment type="caution">
    <text evidence="5">The sequence shown here is derived from an EMBL/GenBank/DDBJ whole genome shotgun (WGS) entry which is preliminary data.</text>
</comment>
<keyword evidence="6" id="KW-1185">Reference proteome</keyword>
<dbReference type="RefSeq" id="WP_062374519.1">
    <property type="nucleotide sequence ID" value="NZ_LNCD01000132.1"/>
</dbReference>
<dbReference type="InterPro" id="IPR051263">
    <property type="entry name" value="C-type_cytochrome_biogenesis"/>
</dbReference>
<keyword evidence="2" id="KW-0201">Cytochrome c-type biogenesis</keyword>
<evidence type="ECO:0000313" key="5">
    <source>
        <dbReference type="EMBL" id="KWV42857.1"/>
    </source>
</evidence>
<dbReference type="InterPro" id="IPR017560">
    <property type="entry name" value="Cyt_c_biogenesis_CcmI"/>
</dbReference>
<gene>
    <name evidence="5" type="ORF">AS026_20225</name>
</gene>
<organism evidence="5 6">
    <name type="scientific">Rhizobium altiplani</name>
    <dbReference type="NCBI Taxonomy" id="1864509"/>
    <lineage>
        <taxon>Bacteria</taxon>
        <taxon>Pseudomonadati</taxon>
        <taxon>Pseudomonadota</taxon>
        <taxon>Alphaproteobacteria</taxon>
        <taxon>Hyphomicrobiales</taxon>
        <taxon>Rhizobiaceae</taxon>
        <taxon>Rhizobium/Agrobacterium group</taxon>
        <taxon>Rhizobium</taxon>
    </lineage>
</organism>
<comment type="subcellular location">
    <subcellularLocation>
        <location evidence="1">Cell envelope</location>
    </subcellularLocation>
</comment>
<dbReference type="EMBL" id="LNCD01000132">
    <property type="protein sequence ID" value="KWV42857.1"/>
    <property type="molecule type" value="Genomic_DNA"/>
</dbReference>
<evidence type="ECO:0000256" key="1">
    <source>
        <dbReference type="ARBA" id="ARBA00004196"/>
    </source>
</evidence>
<evidence type="ECO:0000256" key="3">
    <source>
        <dbReference type="SAM" id="MobiDB-lite"/>
    </source>
</evidence>
<protein>
    <submittedName>
        <fullName evidence="5">Cytochrome C biogenesis protein CycH</fullName>
    </submittedName>
</protein>
<dbReference type="OrthoDB" id="9815847at2"/>
<dbReference type="Proteomes" id="UP000068164">
    <property type="component" value="Unassembled WGS sequence"/>
</dbReference>
<evidence type="ECO:0000256" key="4">
    <source>
        <dbReference type="SAM" id="Phobius"/>
    </source>
</evidence>
<keyword evidence="4" id="KW-1133">Transmembrane helix</keyword>